<evidence type="ECO:0000313" key="2">
    <source>
        <dbReference type="Proteomes" id="UP000177960"/>
    </source>
</evidence>
<accession>A0A1G1ZGN0</accession>
<organism evidence="1 2">
    <name type="scientific">Candidatus Harrisonbacteria bacterium RIFCSPHIGHO2_02_FULL_42_16</name>
    <dbReference type="NCBI Taxonomy" id="1798404"/>
    <lineage>
        <taxon>Bacteria</taxon>
        <taxon>Candidatus Harrisoniibacteriota</taxon>
    </lineage>
</organism>
<dbReference type="Proteomes" id="UP000177960">
    <property type="component" value="Unassembled WGS sequence"/>
</dbReference>
<evidence type="ECO:0000313" key="1">
    <source>
        <dbReference type="EMBL" id="OGY63306.1"/>
    </source>
</evidence>
<sequence length="135" mass="15549">MKRKKKKKVNLSSKELARALGAGRVVKLPKHLRGFYYAPPHFSKLVDELNRNKKKLKNKKKKRKLNRKCSDCERPLLKRKEKEVLKKMLANSPTIARIDILNIFNPITTTKRKKPIKRIANALGAEFSVCAKCGI</sequence>
<protein>
    <submittedName>
        <fullName evidence="1">Uncharacterized protein</fullName>
    </submittedName>
</protein>
<name>A0A1G1ZGN0_9BACT</name>
<dbReference type="AlphaFoldDB" id="A0A1G1ZGN0"/>
<comment type="caution">
    <text evidence="1">The sequence shown here is derived from an EMBL/GenBank/DDBJ whole genome shotgun (WGS) entry which is preliminary data.</text>
</comment>
<gene>
    <name evidence="1" type="ORF">A3B92_03540</name>
</gene>
<dbReference type="EMBL" id="MHJG01000024">
    <property type="protein sequence ID" value="OGY63306.1"/>
    <property type="molecule type" value="Genomic_DNA"/>
</dbReference>
<proteinExistence type="predicted"/>
<reference evidence="1 2" key="1">
    <citation type="journal article" date="2016" name="Nat. Commun.">
        <title>Thousands of microbial genomes shed light on interconnected biogeochemical processes in an aquifer system.</title>
        <authorList>
            <person name="Anantharaman K."/>
            <person name="Brown C.T."/>
            <person name="Hug L.A."/>
            <person name="Sharon I."/>
            <person name="Castelle C.J."/>
            <person name="Probst A.J."/>
            <person name="Thomas B.C."/>
            <person name="Singh A."/>
            <person name="Wilkins M.J."/>
            <person name="Karaoz U."/>
            <person name="Brodie E.L."/>
            <person name="Williams K.H."/>
            <person name="Hubbard S.S."/>
            <person name="Banfield J.F."/>
        </authorList>
    </citation>
    <scope>NUCLEOTIDE SEQUENCE [LARGE SCALE GENOMIC DNA]</scope>
</reference>